<organism evidence="1 2">
    <name type="scientific">Colwellia maritima</name>
    <dbReference type="NCBI Taxonomy" id="2912588"/>
    <lineage>
        <taxon>Bacteria</taxon>
        <taxon>Pseudomonadati</taxon>
        <taxon>Pseudomonadota</taxon>
        <taxon>Gammaproteobacteria</taxon>
        <taxon>Alteromonadales</taxon>
        <taxon>Colwelliaceae</taxon>
        <taxon>Colwellia</taxon>
    </lineage>
</organism>
<evidence type="ECO:0000313" key="1">
    <source>
        <dbReference type="EMBL" id="MCI2282365.1"/>
    </source>
</evidence>
<keyword evidence="2" id="KW-1185">Reference proteome</keyword>
<dbReference type="Proteomes" id="UP001139646">
    <property type="component" value="Unassembled WGS sequence"/>
</dbReference>
<reference evidence="1" key="1">
    <citation type="submission" date="2022-01" db="EMBL/GenBank/DDBJ databases">
        <title>Colwellia maritima, isolated from seawater.</title>
        <authorList>
            <person name="Kristyanto S."/>
            <person name="Jung J."/>
            <person name="Jeon C.O."/>
        </authorList>
    </citation>
    <scope>NUCLEOTIDE SEQUENCE</scope>
    <source>
        <strain evidence="1">MSW7</strain>
    </source>
</reference>
<name>A0ABS9WWN3_9GAMM</name>
<comment type="caution">
    <text evidence="1">The sequence shown here is derived from an EMBL/GenBank/DDBJ whole genome shotgun (WGS) entry which is preliminary data.</text>
</comment>
<dbReference type="RefSeq" id="WP_242283023.1">
    <property type="nucleotide sequence ID" value="NZ_JAKKSL010000001.1"/>
</dbReference>
<accession>A0ABS9WWN3</accession>
<dbReference type="EMBL" id="JAKKSL010000001">
    <property type="protein sequence ID" value="MCI2282365.1"/>
    <property type="molecule type" value="Genomic_DNA"/>
</dbReference>
<protein>
    <submittedName>
        <fullName evidence="1">Uncharacterized protein</fullName>
    </submittedName>
</protein>
<evidence type="ECO:0000313" key="2">
    <source>
        <dbReference type="Proteomes" id="UP001139646"/>
    </source>
</evidence>
<gene>
    <name evidence="1" type="ORF">L3081_01840</name>
</gene>
<sequence>MVDTVKTTISTSLDALKGDLSQNSIYEVDTAIFNKSLGEGLSEFDLLHRLFAIKQREVMHKNLTDNPDLITKLKKFRSVQGAVANKDEDKYIKKSMMTSPHFISLRHNEMFDFSINMIHSPLSCGDVFDFTEGDVVKKYILIDRLCDLNVRGSTGVRIAKEVLLVPFEVKKRSPADFRDDQNLDKYYMMQKASDSIKKEYYRFDFSGAINVNSHLLDLAVFNAKGELSFTVGQEDDDLLFLPGWIKRFATFKECVISGNKLKESLPIEYKLFTMFEGDKFPVITTEKTISINGKRVKQLRSPFIEELMSSYYVDYKARTAFDIDFS</sequence>
<proteinExistence type="predicted"/>